<evidence type="ECO:0000313" key="2">
    <source>
        <dbReference type="Proteomes" id="UP001457282"/>
    </source>
</evidence>
<dbReference type="Proteomes" id="UP001457282">
    <property type="component" value="Unassembled WGS sequence"/>
</dbReference>
<proteinExistence type="predicted"/>
<protein>
    <submittedName>
        <fullName evidence="1">Uncharacterized protein</fullName>
    </submittedName>
</protein>
<name>A0AAW1Y554_RUBAR</name>
<accession>A0AAW1Y554</accession>
<gene>
    <name evidence="1" type="ORF">M0R45_008944</name>
</gene>
<comment type="caution">
    <text evidence="1">The sequence shown here is derived from an EMBL/GenBank/DDBJ whole genome shotgun (WGS) entry which is preliminary data.</text>
</comment>
<organism evidence="1 2">
    <name type="scientific">Rubus argutus</name>
    <name type="common">Southern blackberry</name>
    <dbReference type="NCBI Taxonomy" id="59490"/>
    <lineage>
        <taxon>Eukaryota</taxon>
        <taxon>Viridiplantae</taxon>
        <taxon>Streptophyta</taxon>
        <taxon>Embryophyta</taxon>
        <taxon>Tracheophyta</taxon>
        <taxon>Spermatophyta</taxon>
        <taxon>Magnoliopsida</taxon>
        <taxon>eudicotyledons</taxon>
        <taxon>Gunneridae</taxon>
        <taxon>Pentapetalae</taxon>
        <taxon>rosids</taxon>
        <taxon>fabids</taxon>
        <taxon>Rosales</taxon>
        <taxon>Rosaceae</taxon>
        <taxon>Rosoideae</taxon>
        <taxon>Rosoideae incertae sedis</taxon>
        <taxon>Rubus</taxon>
    </lineage>
</organism>
<reference evidence="1 2" key="1">
    <citation type="journal article" date="2023" name="G3 (Bethesda)">
        <title>A chromosome-length genome assembly and annotation of blackberry (Rubus argutus, cv. 'Hillquist').</title>
        <authorList>
            <person name="Bruna T."/>
            <person name="Aryal R."/>
            <person name="Dudchenko O."/>
            <person name="Sargent D.J."/>
            <person name="Mead D."/>
            <person name="Buti M."/>
            <person name="Cavallini A."/>
            <person name="Hytonen T."/>
            <person name="Andres J."/>
            <person name="Pham M."/>
            <person name="Weisz D."/>
            <person name="Mascagni F."/>
            <person name="Usai G."/>
            <person name="Natali L."/>
            <person name="Bassil N."/>
            <person name="Fernandez G.E."/>
            <person name="Lomsadze A."/>
            <person name="Armour M."/>
            <person name="Olukolu B."/>
            <person name="Poorten T."/>
            <person name="Britton C."/>
            <person name="Davik J."/>
            <person name="Ashrafi H."/>
            <person name="Aiden E.L."/>
            <person name="Borodovsky M."/>
            <person name="Worthington M."/>
        </authorList>
    </citation>
    <scope>NUCLEOTIDE SEQUENCE [LARGE SCALE GENOMIC DNA]</scope>
    <source>
        <strain evidence="1">PI 553951</strain>
    </source>
</reference>
<dbReference type="EMBL" id="JBEDUW010000002">
    <property type="protein sequence ID" value="KAK9943334.1"/>
    <property type="molecule type" value="Genomic_DNA"/>
</dbReference>
<evidence type="ECO:0000313" key="1">
    <source>
        <dbReference type="EMBL" id="KAK9943334.1"/>
    </source>
</evidence>
<sequence>MATTAVRRLDAVENEWRRAWWHGLTTGRTEQLDGNLVQQLGATGSRSAREERVAAGHINGVATWEFVLEEKGVAGLIVKYERGMVIRLAGCGCNLWIYEGGLG</sequence>
<keyword evidence="2" id="KW-1185">Reference proteome</keyword>
<dbReference type="AlphaFoldDB" id="A0AAW1Y554"/>